<dbReference type="EMBL" id="FOZS01000001">
    <property type="protein sequence ID" value="SFS44438.1"/>
    <property type="molecule type" value="Genomic_DNA"/>
</dbReference>
<proteinExistence type="predicted"/>
<dbReference type="OrthoDB" id="261339at2157"/>
<accession>A0A1I6PWH8</accession>
<dbReference type="AlphaFoldDB" id="A0A1I6PWH8"/>
<organism evidence="1 2">
    <name type="scientific">Halostagnicola kamekurae</name>
    <dbReference type="NCBI Taxonomy" id="619731"/>
    <lineage>
        <taxon>Archaea</taxon>
        <taxon>Methanobacteriati</taxon>
        <taxon>Methanobacteriota</taxon>
        <taxon>Stenosarchaea group</taxon>
        <taxon>Halobacteria</taxon>
        <taxon>Halobacteriales</taxon>
        <taxon>Natrialbaceae</taxon>
        <taxon>Halostagnicola</taxon>
    </lineage>
</organism>
<reference evidence="2" key="1">
    <citation type="submission" date="2016-10" db="EMBL/GenBank/DDBJ databases">
        <authorList>
            <person name="Varghese N."/>
            <person name="Submissions S."/>
        </authorList>
    </citation>
    <scope>NUCLEOTIDE SEQUENCE [LARGE SCALE GENOMIC DNA]</scope>
    <source>
        <strain evidence="2">DSM 22427</strain>
    </source>
</reference>
<name>A0A1I6PWH8_9EURY</name>
<keyword evidence="2" id="KW-1185">Reference proteome</keyword>
<evidence type="ECO:0000313" key="2">
    <source>
        <dbReference type="Proteomes" id="UP000199199"/>
    </source>
</evidence>
<evidence type="ECO:0000313" key="1">
    <source>
        <dbReference type="EMBL" id="SFS44438.1"/>
    </source>
</evidence>
<dbReference type="Proteomes" id="UP000199199">
    <property type="component" value="Unassembled WGS sequence"/>
</dbReference>
<sequence>MAANYYDEDTAEAITEFERNLESLVLEAFASGVPIERQWVFVSEPSSVPDWTVRIERRSAASDEED</sequence>
<protein>
    <submittedName>
        <fullName evidence="1">Uncharacterized protein</fullName>
    </submittedName>
</protein>
<dbReference type="RefSeq" id="WP_092901895.1">
    <property type="nucleotide sequence ID" value="NZ_FOZS01000001.1"/>
</dbReference>
<gene>
    <name evidence="1" type="ORF">SAMN04488556_0824</name>
</gene>